<proteinExistence type="predicted"/>
<evidence type="ECO:0000313" key="2">
    <source>
        <dbReference type="Proteomes" id="UP000683246"/>
    </source>
</evidence>
<dbReference type="KEGG" id="vpy:HZI73_15635"/>
<protein>
    <submittedName>
        <fullName evidence="1">Uncharacterized protein</fullName>
    </submittedName>
</protein>
<accession>A0A8J8MLJ9</accession>
<organism evidence="1 2">
    <name type="scientific">Vallitalea pronyensis</name>
    <dbReference type="NCBI Taxonomy" id="1348613"/>
    <lineage>
        <taxon>Bacteria</taxon>
        <taxon>Bacillati</taxon>
        <taxon>Bacillota</taxon>
        <taxon>Clostridia</taxon>
        <taxon>Lachnospirales</taxon>
        <taxon>Vallitaleaceae</taxon>
        <taxon>Vallitalea</taxon>
    </lineage>
</organism>
<keyword evidence="2" id="KW-1185">Reference proteome</keyword>
<name>A0A8J8MLJ9_9FIRM</name>
<gene>
    <name evidence="1" type="ORF">HZI73_15635</name>
</gene>
<dbReference type="EMBL" id="CP058649">
    <property type="protein sequence ID" value="QUI23632.1"/>
    <property type="molecule type" value="Genomic_DNA"/>
</dbReference>
<sequence length="225" mass="26527">MFDIDWNVYTLFDKVDSYIFKIKKMTRGSIHGFTQEQLSDLARVCEVIPYIGAITTFDYESLCKFKGGIGDYLKMLFSYGIGSCIFYTFVEGVPDEQIQLMAKNYTYKLLSYEEKVLTIKFMYEELNNREFDIASYYECLGDLCIFHDPHKANYHYNKALDYYNRVSLDSNGMLVAGNKQDDHYSCILQHAWSLYYDEEVPFYTTYHFEGANRMKDKISRLSTHH</sequence>
<dbReference type="Proteomes" id="UP000683246">
    <property type="component" value="Chromosome"/>
</dbReference>
<dbReference type="AlphaFoldDB" id="A0A8J8MLJ9"/>
<evidence type="ECO:0000313" key="1">
    <source>
        <dbReference type="EMBL" id="QUI23632.1"/>
    </source>
</evidence>
<dbReference type="RefSeq" id="WP_212694318.1">
    <property type="nucleotide sequence ID" value="NZ_CP058649.1"/>
</dbReference>
<reference evidence="1" key="1">
    <citation type="submission" date="2020-07" db="EMBL/GenBank/DDBJ databases">
        <title>Vallitalea pronyensis genome.</title>
        <authorList>
            <person name="Postec A."/>
        </authorList>
    </citation>
    <scope>NUCLEOTIDE SEQUENCE</scope>
    <source>
        <strain evidence="1">FatNI3</strain>
    </source>
</reference>